<proteinExistence type="predicted"/>
<gene>
    <name evidence="1" type="primary">ORF140564</name>
</gene>
<name>A0A0B7AVP1_9EUPU</name>
<reference evidence="1" key="1">
    <citation type="submission" date="2014-12" db="EMBL/GenBank/DDBJ databases">
        <title>Insight into the proteome of Arion vulgaris.</title>
        <authorList>
            <person name="Aradska J."/>
            <person name="Bulat T."/>
            <person name="Smidak R."/>
            <person name="Sarate P."/>
            <person name="Gangsoo J."/>
            <person name="Sialana F."/>
            <person name="Bilban M."/>
            <person name="Lubec G."/>
        </authorList>
    </citation>
    <scope>NUCLEOTIDE SEQUENCE</scope>
    <source>
        <tissue evidence="1">Skin</tissue>
    </source>
</reference>
<protein>
    <submittedName>
        <fullName evidence="1">Uncharacterized protein</fullName>
    </submittedName>
</protein>
<dbReference type="AlphaFoldDB" id="A0A0B7AVP1"/>
<organism evidence="1">
    <name type="scientific">Arion vulgaris</name>
    <dbReference type="NCBI Taxonomy" id="1028688"/>
    <lineage>
        <taxon>Eukaryota</taxon>
        <taxon>Metazoa</taxon>
        <taxon>Spiralia</taxon>
        <taxon>Lophotrochozoa</taxon>
        <taxon>Mollusca</taxon>
        <taxon>Gastropoda</taxon>
        <taxon>Heterobranchia</taxon>
        <taxon>Euthyneura</taxon>
        <taxon>Panpulmonata</taxon>
        <taxon>Eupulmonata</taxon>
        <taxon>Stylommatophora</taxon>
        <taxon>Helicina</taxon>
        <taxon>Arionoidea</taxon>
        <taxon>Arionidae</taxon>
        <taxon>Arion</taxon>
    </lineage>
</organism>
<accession>A0A0B7AVP1</accession>
<evidence type="ECO:0000313" key="1">
    <source>
        <dbReference type="EMBL" id="CEK84071.1"/>
    </source>
</evidence>
<sequence length="49" mass="5858">MNFIKKQQNQWIDHIRRLPTDSICLKEQCYSDTVDTKQKTIHAKDGPQR</sequence>
<dbReference type="EMBL" id="HACG01037206">
    <property type="protein sequence ID" value="CEK84071.1"/>
    <property type="molecule type" value="Transcribed_RNA"/>
</dbReference>